<comment type="caution">
    <text evidence="5">The sequence shown here is derived from an EMBL/GenBank/DDBJ whole genome shotgun (WGS) entry which is preliminary data.</text>
</comment>
<feature type="compositionally biased region" description="Polar residues" evidence="3">
    <location>
        <begin position="1"/>
        <end position="10"/>
    </location>
</feature>
<feature type="compositionally biased region" description="Acidic residues" evidence="3">
    <location>
        <begin position="380"/>
        <end position="391"/>
    </location>
</feature>
<dbReference type="InterPro" id="IPR013209">
    <property type="entry name" value="LNS2"/>
</dbReference>
<dbReference type="InterPro" id="IPR036412">
    <property type="entry name" value="HAD-like_sf"/>
</dbReference>
<dbReference type="Pfam" id="PF08235">
    <property type="entry name" value="LNS2"/>
    <property type="match status" value="1"/>
</dbReference>
<dbReference type="PANTHER" id="PTHR12181:SF12">
    <property type="entry name" value="PHOSPHATIDATE PHOSPHATASE"/>
    <property type="match status" value="1"/>
</dbReference>
<evidence type="ECO:0000256" key="3">
    <source>
        <dbReference type="SAM" id="MobiDB-lite"/>
    </source>
</evidence>
<dbReference type="AlphaFoldDB" id="A0A098VRE3"/>
<dbReference type="Proteomes" id="UP000029725">
    <property type="component" value="Unassembled WGS sequence"/>
</dbReference>
<name>A0A098VRE3_9MICR</name>
<keyword evidence="2" id="KW-0597">Phosphoprotein</keyword>
<evidence type="ECO:0000256" key="2">
    <source>
        <dbReference type="ARBA" id="ARBA00022553"/>
    </source>
</evidence>
<reference evidence="5 6" key="1">
    <citation type="submission" date="2014-04" db="EMBL/GenBank/DDBJ databases">
        <title>A new species of microsporidia sheds light on the evolution of extreme parasitism.</title>
        <authorList>
            <person name="Haag K.L."/>
            <person name="James T.Y."/>
            <person name="Larsson R."/>
            <person name="Schaer T.M."/>
            <person name="Refardt D."/>
            <person name="Pombert J.-F."/>
            <person name="Ebert D."/>
        </authorList>
    </citation>
    <scope>NUCLEOTIDE SEQUENCE [LARGE SCALE GENOMIC DNA]</scope>
    <source>
        <strain evidence="5 6">UGP3</strain>
        <tissue evidence="5">Spores</tissue>
    </source>
</reference>
<feature type="region of interest" description="Disordered" evidence="3">
    <location>
        <begin position="371"/>
        <end position="391"/>
    </location>
</feature>
<evidence type="ECO:0000256" key="1">
    <source>
        <dbReference type="ARBA" id="ARBA00005476"/>
    </source>
</evidence>
<dbReference type="SMART" id="SM00775">
    <property type="entry name" value="LNS2"/>
    <property type="match status" value="1"/>
</dbReference>
<dbReference type="GO" id="GO:0005634">
    <property type="term" value="C:nucleus"/>
    <property type="evidence" value="ECO:0007669"/>
    <property type="project" value="UniProtKB-ARBA"/>
</dbReference>
<organism evidence="5 6">
    <name type="scientific">Mitosporidium daphniae</name>
    <dbReference type="NCBI Taxonomy" id="1485682"/>
    <lineage>
        <taxon>Eukaryota</taxon>
        <taxon>Fungi</taxon>
        <taxon>Fungi incertae sedis</taxon>
        <taxon>Microsporidia</taxon>
        <taxon>Mitosporidium</taxon>
    </lineage>
</organism>
<dbReference type="FunFam" id="3.40.50.1000:FF:000063">
    <property type="entry name" value="Nuclear elongation and deformation protein"/>
    <property type="match status" value="1"/>
</dbReference>
<dbReference type="Gene3D" id="3.40.50.1000">
    <property type="entry name" value="HAD superfamily/HAD-like"/>
    <property type="match status" value="1"/>
</dbReference>
<dbReference type="VEuPathDB" id="MicrosporidiaDB:DI09_300p10"/>
<evidence type="ECO:0000313" key="5">
    <source>
        <dbReference type="EMBL" id="KGG51623.1"/>
    </source>
</evidence>
<dbReference type="RefSeq" id="XP_013238059.1">
    <property type="nucleotide sequence ID" value="XM_013382605.1"/>
</dbReference>
<feature type="region of interest" description="Disordered" evidence="3">
    <location>
        <begin position="1"/>
        <end position="26"/>
    </location>
</feature>
<protein>
    <recommendedName>
        <fullName evidence="4">LNS2/PITP domain-containing protein</fullName>
    </recommendedName>
</protein>
<dbReference type="EMBL" id="JMKJ01000223">
    <property type="protein sequence ID" value="KGG51623.1"/>
    <property type="molecule type" value="Genomic_DNA"/>
</dbReference>
<dbReference type="OrthoDB" id="4567at2759"/>
<dbReference type="SUPFAM" id="SSF56784">
    <property type="entry name" value="HAD-like"/>
    <property type="match status" value="1"/>
</dbReference>
<evidence type="ECO:0000313" key="6">
    <source>
        <dbReference type="Proteomes" id="UP000029725"/>
    </source>
</evidence>
<accession>A0A098VRE3</accession>
<dbReference type="GO" id="GO:0019432">
    <property type="term" value="P:triglyceride biosynthetic process"/>
    <property type="evidence" value="ECO:0007669"/>
    <property type="project" value="TreeGrafter"/>
</dbReference>
<feature type="domain" description="LNS2/PITP" evidence="4">
    <location>
        <begin position="83"/>
        <end position="241"/>
    </location>
</feature>
<dbReference type="HOGENOM" id="CLU_706130_0_0_1"/>
<dbReference type="GO" id="GO:0008195">
    <property type="term" value="F:phosphatidate phosphatase activity"/>
    <property type="evidence" value="ECO:0007669"/>
    <property type="project" value="TreeGrafter"/>
</dbReference>
<dbReference type="GeneID" id="25259491"/>
<feature type="compositionally biased region" description="Basic and acidic residues" evidence="3">
    <location>
        <begin position="318"/>
        <end position="334"/>
    </location>
</feature>
<dbReference type="InterPro" id="IPR023214">
    <property type="entry name" value="HAD_sf"/>
</dbReference>
<dbReference type="InterPro" id="IPR026058">
    <property type="entry name" value="LIPIN"/>
</dbReference>
<comment type="similarity">
    <text evidence="1">Belongs to the lipin family.</text>
</comment>
<keyword evidence="6" id="KW-1185">Reference proteome</keyword>
<gene>
    <name evidence="5" type="ORF">DI09_300p10</name>
</gene>
<dbReference type="InterPro" id="IPR031315">
    <property type="entry name" value="LNS2/PITP"/>
</dbReference>
<sequence length="391" mass="43843">MNDQSKTLLSRDTPKSSPSASERSIESKTSAKEKFFYYKSLRLSSEQLRLLNLKRGSNTVTFSTSRGATCSSRIFYWSSDCKIVISDVDGTITKSDVLGHLYTMVGKDWTHSGVARLYSSIKSNGYEILYLTSRAIGQADYTRIYLKNIEQESFSLPDGPVIMSPDRLLAAFHREVILKRPDEFKVACLKDIRRLFENSGNSLPFYAGFGNRPTDAISYLSVGIPSSRIFIINSSGEVRLQNLGAVYQSSYSEMDKLVGHFFPPISNIVNQVPSRNSYAALLYDQWSDYHYWGNSPILLDDNPTLTTKTPPSPIGSINEKRVETSTRSPKKNERHFLSIDTSSTSLESPFIDKSIVSSSLSQSSLLEWNQNTQVAAGQESEGEEAEEHPYF</sequence>
<evidence type="ECO:0000259" key="4">
    <source>
        <dbReference type="SMART" id="SM00775"/>
    </source>
</evidence>
<proteinExistence type="inferred from homology"/>
<feature type="region of interest" description="Disordered" evidence="3">
    <location>
        <begin position="304"/>
        <end position="334"/>
    </location>
</feature>
<dbReference type="PANTHER" id="PTHR12181">
    <property type="entry name" value="LIPIN"/>
    <property type="match status" value="1"/>
</dbReference>
<dbReference type="GO" id="GO:0009062">
    <property type="term" value="P:fatty acid catabolic process"/>
    <property type="evidence" value="ECO:0007669"/>
    <property type="project" value="TreeGrafter"/>
</dbReference>